<accession>A0ABR0B0I9</accession>
<gene>
    <name evidence="2" type="ORF">OUZ56_024283</name>
</gene>
<keyword evidence="3" id="KW-1185">Reference proteome</keyword>
<evidence type="ECO:0000256" key="1">
    <source>
        <dbReference type="SAM" id="SignalP"/>
    </source>
</evidence>
<protein>
    <submittedName>
        <fullName evidence="2">Uncharacterized protein</fullName>
    </submittedName>
</protein>
<evidence type="ECO:0000313" key="3">
    <source>
        <dbReference type="Proteomes" id="UP001234178"/>
    </source>
</evidence>
<sequence>MLTISGVIAAGCGLIPALLSVGSLETASRDCGQTFWLANIVASMCNFARSRKSAKYKLIVTYGAALTGRIVVGKGPLNLC</sequence>
<proteinExistence type="predicted"/>
<feature type="chain" id="PRO_5046933110" evidence="1">
    <location>
        <begin position="18"/>
        <end position="80"/>
    </location>
</feature>
<dbReference type="Proteomes" id="UP001234178">
    <property type="component" value="Unassembled WGS sequence"/>
</dbReference>
<reference evidence="2 3" key="1">
    <citation type="journal article" date="2023" name="Nucleic Acids Res.">
        <title>The hologenome of Daphnia magna reveals possible DNA methylation and microbiome-mediated evolution of the host genome.</title>
        <authorList>
            <person name="Chaturvedi A."/>
            <person name="Li X."/>
            <person name="Dhandapani V."/>
            <person name="Marshall H."/>
            <person name="Kissane S."/>
            <person name="Cuenca-Cambronero M."/>
            <person name="Asole G."/>
            <person name="Calvet F."/>
            <person name="Ruiz-Romero M."/>
            <person name="Marangio P."/>
            <person name="Guigo R."/>
            <person name="Rago D."/>
            <person name="Mirbahai L."/>
            <person name="Eastwood N."/>
            <person name="Colbourne J.K."/>
            <person name="Zhou J."/>
            <person name="Mallon E."/>
            <person name="Orsini L."/>
        </authorList>
    </citation>
    <scope>NUCLEOTIDE SEQUENCE [LARGE SCALE GENOMIC DNA]</scope>
    <source>
        <strain evidence="2">LRV0_1</strain>
    </source>
</reference>
<comment type="caution">
    <text evidence="2">The sequence shown here is derived from an EMBL/GenBank/DDBJ whole genome shotgun (WGS) entry which is preliminary data.</text>
</comment>
<name>A0ABR0B0I9_9CRUS</name>
<evidence type="ECO:0000313" key="2">
    <source>
        <dbReference type="EMBL" id="KAK4030897.1"/>
    </source>
</evidence>
<keyword evidence="1" id="KW-0732">Signal</keyword>
<feature type="signal peptide" evidence="1">
    <location>
        <begin position="1"/>
        <end position="17"/>
    </location>
</feature>
<organism evidence="2 3">
    <name type="scientific">Daphnia magna</name>
    <dbReference type="NCBI Taxonomy" id="35525"/>
    <lineage>
        <taxon>Eukaryota</taxon>
        <taxon>Metazoa</taxon>
        <taxon>Ecdysozoa</taxon>
        <taxon>Arthropoda</taxon>
        <taxon>Crustacea</taxon>
        <taxon>Branchiopoda</taxon>
        <taxon>Diplostraca</taxon>
        <taxon>Cladocera</taxon>
        <taxon>Anomopoda</taxon>
        <taxon>Daphniidae</taxon>
        <taxon>Daphnia</taxon>
    </lineage>
</organism>
<dbReference type="EMBL" id="JAOYFB010000039">
    <property type="protein sequence ID" value="KAK4030897.1"/>
    <property type="molecule type" value="Genomic_DNA"/>
</dbReference>